<evidence type="ECO:0000313" key="3">
    <source>
        <dbReference type="Proteomes" id="UP001362999"/>
    </source>
</evidence>
<feature type="region of interest" description="Disordered" evidence="1">
    <location>
        <begin position="21"/>
        <end position="44"/>
    </location>
</feature>
<gene>
    <name evidence="2" type="ORF">R3P38DRAFT_3260137</name>
</gene>
<dbReference type="Proteomes" id="UP001362999">
    <property type="component" value="Unassembled WGS sequence"/>
</dbReference>
<organism evidence="2 3">
    <name type="scientific">Favolaschia claudopus</name>
    <dbReference type="NCBI Taxonomy" id="2862362"/>
    <lineage>
        <taxon>Eukaryota</taxon>
        <taxon>Fungi</taxon>
        <taxon>Dikarya</taxon>
        <taxon>Basidiomycota</taxon>
        <taxon>Agaricomycotina</taxon>
        <taxon>Agaricomycetes</taxon>
        <taxon>Agaricomycetidae</taxon>
        <taxon>Agaricales</taxon>
        <taxon>Marasmiineae</taxon>
        <taxon>Mycenaceae</taxon>
        <taxon>Favolaschia</taxon>
    </lineage>
</organism>
<evidence type="ECO:0000313" key="2">
    <source>
        <dbReference type="EMBL" id="KAK7042052.1"/>
    </source>
</evidence>
<proteinExistence type="predicted"/>
<keyword evidence="3" id="KW-1185">Reference proteome</keyword>
<name>A0AAW0CS05_9AGAR</name>
<reference evidence="2 3" key="1">
    <citation type="journal article" date="2024" name="J Genomics">
        <title>Draft genome sequencing and assembly of Favolaschia claudopus CIRM-BRFM 2984 isolated from oak limbs.</title>
        <authorList>
            <person name="Navarro D."/>
            <person name="Drula E."/>
            <person name="Chaduli D."/>
            <person name="Cazenave R."/>
            <person name="Ahrendt S."/>
            <person name="Wang J."/>
            <person name="Lipzen A."/>
            <person name="Daum C."/>
            <person name="Barry K."/>
            <person name="Grigoriev I.V."/>
            <person name="Favel A."/>
            <person name="Rosso M.N."/>
            <person name="Martin F."/>
        </authorList>
    </citation>
    <scope>NUCLEOTIDE SEQUENCE [LARGE SCALE GENOMIC DNA]</scope>
    <source>
        <strain evidence="2 3">CIRM-BRFM 2984</strain>
    </source>
</reference>
<dbReference type="EMBL" id="JAWWNJ010000013">
    <property type="protein sequence ID" value="KAK7042052.1"/>
    <property type="molecule type" value="Genomic_DNA"/>
</dbReference>
<sequence>MDAMQHEIRMCALFSSSGLQEPQRKRSLDRTNSFPPLPFQETRQTTGDPLFRAIIGPEFDLVGFDPRGIARSLPRASFFATQEERVQFPPEISFNASQDAFFNSGLLLLSSLRPLALFVGRTLHLHRIPRRSILHQRNPSRPRDNL</sequence>
<accession>A0AAW0CS05</accession>
<dbReference type="AlphaFoldDB" id="A0AAW0CS05"/>
<protein>
    <submittedName>
        <fullName evidence="2">Uncharacterized protein</fullName>
    </submittedName>
</protein>
<comment type="caution">
    <text evidence="2">The sequence shown here is derived from an EMBL/GenBank/DDBJ whole genome shotgun (WGS) entry which is preliminary data.</text>
</comment>
<evidence type="ECO:0000256" key="1">
    <source>
        <dbReference type="SAM" id="MobiDB-lite"/>
    </source>
</evidence>